<accession>A0ABX1PSA8</accession>
<organism evidence="3 4">
    <name type="scientific">Aromatoleum anaerobium</name>
    <dbReference type="NCBI Taxonomy" id="182180"/>
    <lineage>
        <taxon>Bacteria</taxon>
        <taxon>Pseudomonadati</taxon>
        <taxon>Pseudomonadota</taxon>
        <taxon>Betaproteobacteria</taxon>
        <taxon>Rhodocyclales</taxon>
        <taxon>Rhodocyclaceae</taxon>
        <taxon>Aromatoleum</taxon>
    </lineage>
</organism>
<evidence type="ECO:0000313" key="4">
    <source>
        <dbReference type="Proteomes" id="UP000615989"/>
    </source>
</evidence>
<dbReference type="EMBL" id="WTVG01000090">
    <property type="protein sequence ID" value="NMG26763.1"/>
    <property type="molecule type" value="Genomic_DNA"/>
</dbReference>
<reference evidence="3" key="1">
    <citation type="submission" date="2019-12" db="EMBL/GenBank/DDBJ databases">
        <title>Comparative genomics gives insights into the taxonomy of the Azoarcus-Aromatoleum group and reveals separate origins of nif in the plant-associated Azoarcus and non-plant-associated Aromatoleum sub-groups.</title>
        <authorList>
            <person name="Lafos M."/>
            <person name="Maluk M."/>
            <person name="Batista M."/>
            <person name="Junghare M."/>
            <person name="Carmona M."/>
            <person name="Faoro H."/>
            <person name="Cruz L.M."/>
            <person name="Battistoni F."/>
            <person name="De Souza E."/>
            <person name="Pedrosa F."/>
            <person name="Chen W.-M."/>
            <person name="Poole P.S."/>
            <person name="Dixon R.A."/>
            <person name="James E.K."/>
        </authorList>
    </citation>
    <scope>NUCLEOTIDE SEQUENCE</scope>
    <source>
        <strain evidence="3">LuFRes1</strain>
    </source>
</reference>
<keyword evidence="4" id="KW-1185">Reference proteome</keyword>
<feature type="chain" id="PRO_5045578928" evidence="2">
    <location>
        <begin position="25"/>
        <end position="92"/>
    </location>
</feature>
<feature type="compositionally biased region" description="Basic and acidic residues" evidence="1">
    <location>
        <begin position="73"/>
        <end position="92"/>
    </location>
</feature>
<evidence type="ECO:0000256" key="2">
    <source>
        <dbReference type="SAM" id="SignalP"/>
    </source>
</evidence>
<name>A0ABX1PSA8_9RHOO</name>
<evidence type="ECO:0000313" key="3">
    <source>
        <dbReference type="EMBL" id="NMG26763.1"/>
    </source>
</evidence>
<comment type="caution">
    <text evidence="3">The sequence shown here is derived from an EMBL/GenBank/DDBJ whole genome shotgun (WGS) entry which is preliminary data.</text>
</comment>
<feature type="signal peptide" evidence="2">
    <location>
        <begin position="1"/>
        <end position="24"/>
    </location>
</feature>
<keyword evidence="2" id="KW-0732">Signal</keyword>
<dbReference type="Proteomes" id="UP000615989">
    <property type="component" value="Unassembled WGS sequence"/>
</dbReference>
<gene>
    <name evidence="3" type="ORF">GO606_19025</name>
</gene>
<protein>
    <submittedName>
        <fullName evidence="3">Uncharacterized protein</fullName>
    </submittedName>
</protein>
<proteinExistence type="predicted"/>
<feature type="region of interest" description="Disordered" evidence="1">
    <location>
        <begin position="21"/>
        <end position="92"/>
    </location>
</feature>
<evidence type="ECO:0000256" key="1">
    <source>
        <dbReference type="SAM" id="MobiDB-lite"/>
    </source>
</evidence>
<dbReference type="RefSeq" id="WP_169120181.1">
    <property type="nucleotide sequence ID" value="NZ_WTVG02000037.1"/>
</dbReference>
<sequence length="92" mass="9859">MKRTTSFVLSVFAIAMTFSVGAGAAQDTPPVDAKGENTETTAPGSPAQVKPRHSHVAEKLGVPARQAAPSGERSVHEDKTPDKRHDHQRDMK</sequence>